<protein>
    <submittedName>
        <fullName evidence="1">Uncharacterized protein</fullName>
    </submittedName>
</protein>
<keyword evidence="2" id="KW-1185">Reference proteome</keyword>
<dbReference type="EMBL" id="LSZW01000062">
    <property type="protein sequence ID" value="KXK65316.1"/>
    <property type="molecule type" value="Genomic_DNA"/>
</dbReference>
<comment type="caution">
    <text evidence="1">The sequence shown here is derived from an EMBL/GenBank/DDBJ whole genome shotgun (WGS) entry which is preliminary data.</text>
</comment>
<evidence type="ECO:0000313" key="2">
    <source>
        <dbReference type="Proteomes" id="UP000070366"/>
    </source>
</evidence>
<gene>
    <name evidence="1" type="ORF">HMPREF3293_01906</name>
</gene>
<dbReference type="STRING" id="626937.HMPREF3293_01906"/>
<organism evidence="1 2">
    <name type="scientific">Christensenella minuta</name>
    <dbReference type="NCBI Taxonomy" id="626937"/>
    <lineage>
        <taxon>Bacteria</taxon>
        <taxon>Bacillati</taxon>
        <taxon>Bacillota</taxon>
        <taxon>Clostridia</taxon>
        <taxon>Christensenellales</taxon>
        <taxon>Christensenellaceae</taxon>
        <taxon>Christensenella</taxon>
    </lineage>
</organism>
<sequence>MFMGENETVLSWEHHVCAHFLRHGPGKGRLTKKCQDAAKRHLFLV</sequence>
<name>A0A136Q464_9FIRM</name>
<evidence type="ECO:0000313" key="1">
    <source>
        <dbReference type="EMBL" id="KXK65316.1"/>
    </source>
</evidence>
<accession>A0A136Q464</accession>
<dbReference type="Proteomes" id="UP000070366">
    <property type="component" value="Unassembled WGS sequence"/>
</dbReference>
<proteinExistence type="predicted"/>
<dbReference type="AlphaFoldDB" id="A0A136Q464"/>
<reference evidence="1 2" key="1">
    <citation type="submission" date="2016-02" db="EMBL/GenBank/DDBJ databases">
        <authorList>
            <person name="Wen L."/>
            <person name="He K."/>
            <person name="Yang H."/>
        </authorList>
    </citation>
    <scope>NUCLEOTIDE SEQUENCE [LARGE SCALE GENOMIC DNA]</scope>
    <source>
        <strain evidence="1 2">DSM 22607</strain>
    </source>
</reference>